<dbReference type="AlphaFoldDB" id="A0A0G0BTB0"/>
<dbReference type="InterPro" id="IPR004026">
    <property type="entry name" value="Ada_DNA_repair_Zn-bd"/>
</dbReference>
<dbReference type="Pfam" id="PF02805">
    <property type="entry name" value="Ada_Zn_binding"/>
    <property type="match status" value="1"/>
</dbReference>
<evidence type="ECO:0000256" key="2">
    <source>
        <dbReference type="SAM" id="Phobius"/>
    </source>
</evidence>
<feature type="domain" description="Ada DNA repair metal-binding" evidence="3">
    <location>
        <begin position="75"/>
        <end position="134"/>
    </location>
</feature>
<evidence type="ECO:0000256" key="1">
    <source>
        <dbReference type="ARBA" id="ARBA00023159"/>
    </source>
</evidence>
<dbReference type="InterPro" id="IPR035451">
    <property type="entry name" value="Ada-like_dom_sf"/>
</dbReference>
<dbReference type="GO" id="GO:0008270">
    <property type="term" value="F:zinc ion binding"/>
    <property type="evidence" value="ECO:0007669"/>
    <property type="project" value="InterPro"/>
</dbReference>
<name>A0A0G0BTB0_9BACT</name>
<organism evidence="4 5">
    <name type="scientific">Candidatus Nomurabacteria bacterium GW2011_GWB1_35_20</name>
    <dbReference type="NCBI Taxonomy" id="1618740"/>
    <lineage>
        <taxon>Bacteria</taxon>
        <taxon>Candidatus Nomuraibacteriota</taxon>
    </lineage>
</organism>
<keyword evidence="2" id="KW-0472">Membrane</keyword>
<dbReference type="SUPFAM" id="SSF57884">
    <property type="entry name" value="Ada DNA repair protein, N-terminal domain (N-Ada 10)"/>
    <property type="match status" value="1"/>
</dbReference>
<dbReference type="GO" id="GO:0006281">
    <property type="term" value="P:DNA repair"/>
    <property type="evidence" value="ECO:0007669"/>
    <property type="project" value="InterPro"/>
</dbReference>
<dbReference type="EMBL" id="LBQE01000005">
    <property type="protein sequence ID" value="KKP72684.1"/>
    <property type="molecule type" value="Genomic_DNA"/>
</dbReference>
<protein>
    <recommendedName>
        <fullName evidence="3">Ada DNA repair metal-binding domain-containing protein</fullName>
    </recommendedName>
</protein>
<gene>
    <name evidence="4" type="ORF">UR70_C0005G0025</name>
</gene>
<dbReference type="GO" id="GO:0003677">
    <property type="term" value="F:DNA binding"/>
    <property type="evidence" value="ECO:0007669"/>
    <property type="project" value="InterPro"/>
</dbReference>
<dbReference type="Gene3D" id="3.40.10.10">
    <property type="entry name" value="DNA Methylphosphotriester Repair Domain"/>
    <property type="match status" value="1"/>
</dbReference>
<keyword evidence="2" id="KW-1133">Transmembrane helix</keyword>
<keyword evidence="2" id="KW-0812">Transmembrane</keyword>
<proteinExistence type="predicted"/>
<accession>A0A0G0BTB0</accession>
<evidence type="ECO:0000313" key="5">
    <source>
        <dbReference type="Proteomes" id="UP000034923"/>
    </source>
</evidence>
<keyword evidence="1" id="KW-0010">Activator</keyword>
<comment type="caution">
    <text evidence="4">The sequence shown here is derived from an EMBL/GenBank/DDBJ whole genome shotgun (WGS) entry which is preliminary data.</text>
</comment>
<evidence type="ECO:0000313" key="4">
    <source>
        <dbReference type="EMBL" id="KKP72684.1"/>
    </source>
</evidence>
<dbReference type="Proteomes" id="UP000034923">
    <property type="component" value="Unassembled WGS sequence"/>
</dbReference>
<dbReference type="GO" id="GO:0006355">
    <property type="term" value="P:regulation of DNA-templated transcription"/>
    <property type="evidence" value="ECO:0007669"/>
    <property type="project" value="InterPro"/>
</dbReference>
<dbReference type="GO" id="GO:0008168">
    <property type="term" value="F:methyltransferase activity"/>
    <property type="evidence" value="ECO:0007669"/>
    <property type="project" value="InterPro"/>
</dbReference>
<reference evidence="4 5" key="1">
    <citation type="journal article" date="2015" name="Nature">
        <title>rRNA introns, odd ribosomes, and small enigmatic genomes across a large radiation of phyla.</title>
        <authorList>
            <person name="Brown C.T."/>
            <person name="Hug L.A."/>
            <person name="Thomas B.C."/>
            <person name="Sharon I."/>
            <person name="Castelle C.J."/>
            <person name="Singh A."/>
            <person name="Wilkins M.J."/>
            <person name="Williams K.H."/>
            <person name="Banfield J.F."/>
        </authorList>
    </citation>
    <scope>NUCLEOTIDE SEQUENCE [LARGE SCALE GENOMIC DNA]</scope>
</reference>
<sequence>MEKIKPLIKHWIESDKGKDILVIIIIILVGLGSFELGRLSKDNANSGIKIEYSNQEANTLESINQNSIDLSSNSNILQNSQKSILGNFFASNRGTKYYSLGCSAGKTIKQENRIYFATSTEAQSAGYELSSSCK</sequence>
<evidence type="ECO:0000259" key="3">
    <source>
        <dbReference type="Pfam" id="PF02805"/>
    </source>
</evidence>
<feature type="transmembrane region" description="Helical" evidence="2">
    <location>
        <begin position="20"/>
        <end position="39"/>
    </location>
</feature>